<feature type="transmembrane region" description="Helical" evidence="7">
    <location>
        <begin position="182"/>
        <end position="202"/>
    </location>
</feature>
<feature type="transmembrane region" description="Helical" evidence="7">
    <location>
        <begin position="12"/>
        <end position="36"/>
    </location>
</feature>
<comment type="subcellular location">
    <subcellularLocation>
        <location evidence="1 7">Cell membrane</location>
        <topology evidence="1 7">Multi-pass membrane protein</topology>
    </subcellularLocation>
</comment>
<sequence>MLDIILKACGETLYMSFFATLFAVILGFIPAGILTLTASDGLKPNKVVYGVLDFVVNVFRSFPFIILMVILIPITRFIAGKAIGTTAAIVPLTIATIPFVARVIETAMRSVDKGVIEAAKSMGATDMQIVTKVIIKEAIPGIISGIILTSISVVGYSAMGGALGAGGLGDVAIRYGYQAWNINYLVITSLILVIFVQIIQFAGNKIYNKLS</sequence>
<keyword evidence="4 7" id="KW-0812">Transmembrane</keyword>
<evidence type="ECO:0000256" key="1">
    <source>
        <dbReference type="ARBA" id="ARBA00004651"/>
    </source>
</evidence>
<gene>
    <name evidence="9" type="ORF">JJN12_09910</name>
</gene>
<keyword evidence="6 7" id="KW-0472">Membrane</keyword>
<keyword evidence="2 7" id="KW-0813">Transport</keyword>
<dbReference type="CDD" id="cd06261">
    <property type="entry name" value="TM_PBP2"/>
    <property type="match status" value="1"/>
</dbReference>
<evidence type="ECO:0000256" key="7">
    <source>
        <dbReference type="RuleBase" id="RU363032"/>
    </source>
</evidence>
<evidence type="ECO:0000256" key="3">
    <source>
        <dbReference type="ARBA" id="ARBA00022475"/>
    </source>
</evidence>
<comment type="caution">
    <text evidence="9">The sequence shown here is derived from an EMBL/GenBank/DDBJ whole genome shotgun (WGS) entry which is preliminary data.</text>
</comment>
<dbReference type="Gene3D" id="1.10.3720.10">
    <property type="entry name" value="MetI-like"/>
    <property type="match status" value="1"/>
</dbReference>
<accession>A0ABS1J1P6</accession>
<evidence type="ECO:0000256" key="5">
    <source>
        <dbReference type="ARBA" id="ARBA00022989"/>
    </source>
</evidence>
<evidence type="ECO:0000313" key="9">
    <source>
        <dbReference type="EMBL" id="MBK5898085.1"/>
    </source>
</evidence>
<organism evidence="9 10">
    <name type="scientific">Catonella massiliensis</name>
    <dbReference type="NCBI Taxonomy" id="2799636"/>
    <lineage>
        <taxon>Bacteria</taxon>
        <taxon>Bacillati</taxon>
        <taxon>Bacillota</taxon>
        <taxon>Clostridia</taxon>
        <taxon>Lachnospirales</taxon>
        <taxon>Lachnospiraceae</taxon>
        <taxon>Catonella</taxon>
    </lineage>
</organism>
<feature type="domain" description="ABC transmembrane type-1" evidence="8">
    <location>
        <begin position="9"/>
        <end position="203"/>
    </location>
</feature>
<dbReference type="Pfam" id="PF00528">
    <property type="entry name" value="BPD_transp_1"/>
    <property type="match status" value="1"/>
</dbReference>
<proteinExistence type="inferred from homology"/>
<dbReference type="EMBL" id="JAEPRJ010000001">
    <property type="protein sequence ID" value="MBK5898085.1"/>
    <property type="molecule type" value="Genomic_DNA"/>
</dbReference>
<evidence type="ECO:0000259" key="8">
    <source>
        <dbReference type="PROSITE" id="PS50928"/>
    </source>
</evidence>
<dbReference type="SUPFAM" id="SSF161098">
    <property type="entry name" value="MetI-like"/>
    <property type="match status" value="1"/>
</dbReference>
<keyword evidence="10" id="KW-1185">Reference proteome</keyword>
<evidence type="ECO:0000256" key="6">
    <source>
        <dbReference type="ARBA" id="ARBA00023136"/>
    </source>
</evidence>
<protein>
    <submittedName>
        <fullName evidence="9">ABC transporter permease</fullName>
    </submittedName>
</protein>
<reference evidence="9 10" key="1">
    <citation type="submission" date="2021-01" db="EMBL/GenBank/DDBJ databases">
        <title>Isolation and description of Catonella massiliensis sp. nov., a novel Catonella species, isolated from a stable periodontitis subject.</title>
        <authorList>
            <person name="Antezack A."/>
            <person name="Boxberger M."/>
            <person name="La Scola B."/>
            <person name="Monnet-Corti V."/>
        </authorList>
    </citation>
    <scope>NUCLEOTIDE SEQUENCE [LARGE SCALE GENOMIC DNA]</scope>
    <source>
        <strain evidence="9 10">Marseille-Q4567</strain>
    </source>
</reference>
<feature type="transmembrane region" description="Helical" evidence="7">
    <location>
        <begin position="48"/>
        <end position="72"/>
    </location>
</feature>
<keyword evidence="3" id="KW-1003">Cell membrane</keyword>
<feature type="transmembrane region" description="Helical" evidence="7">
    <location>
        <begin position="78"/>
        <end position="101"/>
    </location>
</feature>
<dbReference type="RefSeq" id="WP_208429526.1">
    <property type="nucleotide sequence ID" value="NZ_JAEPRJ010000001.1"/>
</dbReference>
<dbReference type="InterPro" id="IPR051322">
    <property type="entry name" value="AA_ABC_Transporter_Permease"/>
</dbReference>
<evidence type="ECO:0000256" key="2">
    <source>
        <dbReference type="ARBA" id="ARBA00022448"/>
    </source>
</evidence>
<name>A0ABS1J1P6_9FIRM</name>
<dbReference type="PANTHER" id="PTHR30450:SF1">
    <property type="entry name" value="D-METHIONINE TRANSPORT SYSTEM PERMEASE PROTEIN METI-RELATED"/>
    <property type="match status" value="1"/>
</dbReference>
<keyword evidence="5 7" id="KW-1133">Transmembrane helix</keyword>
<dbReference type="PROSITE" id="PS50928">
    <property type="entry name" value="ABC_TM1"/>
    <property type="match status" value="1"/>
</dbReference>
<dbReference type="Proteomes" id="UP000604730">
    <property type="component" value="Unassembled WGS sequence"/>
</dbReference>
<feature type="transmembrane region" description="Helical" evidence="7">
    <location>
        <begin position="142"/>
        <end position="162"/>
    </location>
</feature>
<dbReference type="InterPro" id="IPR000515">
    <property type="entry name" value="MetI-like"/>
</dbReference>
<dbReference type="PANTHER" id="PTHR30450">
    <property type="entry name" value="ABC TRANSPORTER PERMEASE"/>
    <property type="match status" value="1"/>
</dbReference>
<evidence type="ECO:0000313" key="10">
    <source>
        <dbReference type="Proteomes" id="UP000604730"/>
    </source>
</evidence>
<evidence type="ECO:0000256" key="4">
    <source>
        <dbReference type="ARBA" id="ARBA00022692"/>
    </source>
</evidence>
<dbReference type="InterPro" id="IPR035906">
    <property type="entry name" value="MetI-like_sf"/>
</dbReference>
<comment type="similarity">
    <text evidence="7">Belongs to the binding-protein-dependent transport system permease family.</text>
</comment>